<dbReference type="GO" id="GO:0046872">
    <property type="term" value="F:metal ion binding"/>
    <property type="evidence" value="ECO:0007669"/>
    <property type="project" value="UniProtKB-KW"/>
</dbReference>
<comment type="caution">
    <text evidence="3">The sequence shown here is derived from an EMBL/GenBank/DDBJ whole genome shotgun (WGS) entry which is preliminary data.</text>
</comment>
<evidence type="ECO:0000259" key="2">
    <source>
        <dbReference type="Pfam" id="PF01557"/>
    </source>
</evidence>
<dbReference type="AlphaFoldDB" id="A0AAF1KLV2"/>
<dbReference type="PANTHER" id="PTHR11820">
    <property type="entry name" value="ACYLPYRUVASE"/>
    <property type="match status" value="1"/>
</dbReference>
<proteinExistence type="predicted"/>
<keyword evidence="4" id="KW-1185">Reference proteome</keyword>
<evidence type="ECO:0000256" key="1">
    <source>
        <dbReference type="ARBA" id="ARBA00022723"/>
    </source>
</evidence>
<dbReference type="Pfam" id="PF01557">
    <property type="entry name" value="FAA_hydrolase"/>
    <property type="match status" value="1"/>
</dbReference>
<dbReference type="EMBL" id="JAAEDH010000008">
    <property type="protein sequence ID" value="MBR0655226.1"/>
    <property type="molecule type" value="Genomic_DNA"/>
</dbReference>
<dbReference type="InterPro" id="IPR011234">
    <property type="entry name" value="Fumarylacetoacetase-like_C"/>
</dbReference>
<keyword evidence="1" id="KW-0479">Metal-binding</keyword>
<dbReference type="SUPFAM" id="SSF56529">
    <property type="entry name" value="FAH"/>
    <property type="match status" value="1"/>
</dbReference>
<dbReference type="GO" id="GO:0018773">
    <property type="term" value="F:acetylpyruvate hydrolase activity"/>
    <property type="evidence" value="ECO:0007669"/>
    <property type="project" value="TreeGrafter"/>
</dbReference>
<protein>
    <submittedName>
        <fullName evidence="3">Fumarylacetoacetate hydrolase family protein</fullName>
    </submittedName>
</protein>
<accession>A0AAF1KLV2</accession>
<reference evidence="3" key="1">
    <citation type="submission" date="2020-01" db="EMBL/GenBank/DDBJ databases">
        <authorList>
            <person name="Rat A."/>
        </authorList>
    </citation>
    <scope>NUCLEOTIDE SEQUENCE</scope>
    <source>
        <strain evidence="3">LMG 28251</strain>
    </source>
</reference>
<dbReference type="InterPro" id="IPR036663">
    <property type="entry name" value="Fumarylacetoacetase_C_sf"/>
</dbReference>
<dbReference type="Proteomes" id="UP001196068">
    <property type="component" value="Unassembled WGS sequence"/>
</dbReference>
<evidence type="ECO:0000313" key="3">
    <source>
        <dbReference type="EMBL" id="MBR0655226.1"/>
    </source>
</evidence>
<gene>
    <name evidence="3" type="ORF">GXW79_09045</name>
</gene>
<evidence type="ECO:0000313" key="4">
    <source>
        <dbReference type="Proteomes" id="UP001196068"/>
    </source>
</evidence>
<reference evidence="3" key="2">
    <citation type="journal article" date="2021" name="Syst. Appl. Microbiol.">
        <title>Roseomonas hellenica sp. nov., isolated from roots of wild-growing Alkanna tinctoria.</title>
        <authorList>
            <person name="Rat A."/>
            <person name="Naranjo H.D."/>
            <person name="Lebbe L."/>
            <person name="Cnockaert M."/>
            <person name="Krigas N."/>
            <person name="Grigoriadou K."/>
            <person name="Maloupa E."/>
            <person name="Willems A."/>
        </authorList>
    </citation>
    <scope>NUCLEOTIDE SEQUENCE</scope>
    <source>
        <strain evidence="3">LMG 28251</strain>
    </source>
</reference>
<feature type="domain" description="Fumarylacetoacetase-like C-terminal" evidence="2">
    <location>
        <begin position="68"/>
        <end position="267"/>
    </location>
</feature>
<organism evidence="3 4">
    <name type="scientific">Plastoroseomonas arctica</name>
    <dbReference type="NCBI Taxonomy" id="1509237"/>
    <lineage>
        <taxon>Bacteria</taxon>
        <taxon>Pseudomonadati</taxon>
        <taxon>Pseudomonadota</taxon>
        <taxon>Alphaproteobacteria</taxon>
        <taxon>Acetobacterales</taxon>
        <taxon>Acetobacteraceae</taxon>
        <taxon>Plastoroseomonas</taxon>
    </lineage>
</organism>
<dbReference type="Gene3D" id="3.90.850.10">
    <property type="entry name" value="Fumarylacetoacetase-like, C-terminal domain"/>
    <property type="match status" value="1"/>
</dbReference>
<name>A0AAF1KLV2_9PROT</name>
<sequence>MAPGDPPHRALFCAPRDRLGDCAGGARRYRPARTSPGDPPLPSYVVSPPAVAALPIVGSDSMFPVRRIFCVGRNYAEHAIEMGSDPTREPPFYFTKPADALVINDADMPYPPASKQLHHEMELVVAIGVGGANIAVEDALKHVWGYCAGLDMTRRDLQNEAKKTGRPWDMGKGFDHSAPMGALVPAAGVDVSKGLIELKVNGKVRQTSDLSKLIWSVPEVISNLSHLVTLAPGDLIMTGTPENVAAVERGDLLEGVVEGVGTVVVKIV</sequence>
<keyword evidence="3" id="KW-0378">Hydrolase</keyword>
<dbReference type="PANTHER" id="PTHR11820:SF90">
    <property type="entry name" value="FLUTATHIONE S-TRANSFERASE"/>
    <property type="match status" value="1"/>
</dbReference>